<dbReference type="InterPro" id="IPR009061">
    <property type="entry name" value="DNA-bd_dom_put_sf"/>
</dbReference>
<reference evidence="4 5" key="1">
    <citation type="submission" date="2023-07" db="EMBL/GenBank/DDBJ databases">
        <title>Micromonospora profundi TRM 95458 converts glycerol to a new osmotic compound.</title>
        <authorList>
            <person name="Lu D."/>
        </authorList>
    </citation>
    <scope>NUCLEOTIDE SEQUENCE [LARGE SCALE GENOMIC DNA]</scope>
    <source>
        <strain evidence="4 5">TRM95458</strain>
    </source>
</reference>
<dbReference type="KEGG" id="mprn:Q3V37_18495"/>
<dbReference type="PRINTS" id="PR00040">
    <property type="entry name" value="HTHMERR"/>
</dbReference>
<dbReference type="PROSITE" id="PS50937">
    <property type="entry name" value="HTH_MERR_2"/>
    <property type="match status" value="1"/>
</dbReference>
<evidence type="ECO:0000256" key="2">
    <source>
        <dbReference type="SAM" id="MobiDB-lite"/>
    </source>
</evidence>
<dbReference type="CDD" id="cd04780">
    <property type="entry name" value="HTH_MerR-like_sg5"/>
    <property type="match status" value="1"/>
</dbReference>
<accession>A0AAJ6L0J2</accession>
<dbReference type="AlphaFoldDB" id="A0AAJ6L0J2"/>
<dbReference type="PANTHER" id="PTHR30204:SF98">
    <property type="entry name" value="HTH-TYPE TRANSCRIPTIONAL REGULATOR ADHR"/>
    <property type="match status" value="1"/>
</dbReference>
<evidence type="ECO:0000256" key="1">
    <source>
        <dbReference type="ARBA" id="ARBA00023125"/>
    </source>
</evidence>
<feature type="compositionally biased region" description="Polar residues" evidence="2">
    <location>
        <begin position="217"/>
        <end position="237"/>
    </location>
</feature>
<dbReference type="SMART" id="SM00422">
    <property type="entry name" value="HTH_MERR"/>
    <property type="match status" value="1"/>
</dbReference>
<dbReference type="Pfam" id="PF13411">
    <property type="entry name" value="MerR_1"/>
    <property type="match status" value="1"/>
</dbReference>
<dbReference type="Proteomes" id="UP001235874">
    <property type="component" value="Chromosome"/>
</dbReference>
<dbReference type="GO" id="GO:0003700">
    <property type="term" value="F:DNA-binding transcription factor activity"/>
    <property type="evidence" value="ECO:0007669"/>
    <property type="project" value="InterPro"/>
</dbReference>
<sequence length="256" mass="27709">MRISDLSRHTGVPVATIKFYLREGLVPPGRLTGRNQAQYGEAHRRRLLFIRAMTGIGQLELSTVMELLTAIEDDDLPLPSLYRTANRVVYPDLDKSKAVNDVTAERIEVDRLINELGWQVGDDVPGRNRLAHVLAALRQLGCSHGIEFFHPYAQLAEQSADRELSLLPPDDIEVERAAAVARAVLLDAALAALRGMAQEHLVTQRLGGPADTPGAAPSTQGHSPTTDATPANGTRQAGDSPAEVPQQLPRQAGRAS</sequence>
<gene>
    <name evidence="4" type="ORF">Q3V37_18495</name>
</gene>
<dbReference type="Gene3D" id="1.10.1660.10">
    <property type="match status" value="1"/>
</dbReference>
<evidence type="ECO:0000313" key="4">
    <source>
        <dbReference type="EMBL" id="WLS43395.1"/>
    </source>
</evidence>
<dbReference type="InterPro" id="IPR000551">
    <property type="entry name" value="MerR-type_HTH_dom"/>
</dbReference>
<organism evidence="4 5">
    <name type="scientific">Micromonospora profundi</name>
    <dbReference type="NCBI Taxonomy" id="1420889"/>
    <lineage>
        <taxon>Bacteria</taxon>
        <taxon>Bacillati</taxon>
        <taxon>Actinomycetota</taxon>
        <taxon>Actinomycetes</taxon>
        <taxon>Micromonosporales</taxon>
        <taxon>Micromonosporaceae</taxon>
        <taxon>Micromonospora</taxon>
    </lineage>
</organism>
<dbReference type="PANTHER" id="PTHR30204">
    <property type="entry name" value="REDOX-CYCLING DRUG-SENSING TRANSCRIPTIONAL ACTIVATOR SOXR"/>
    <property type="match status" value="1"/>
</dbReference>
<evidence type="ECO:0000313" key="5">
    <source>
        <dbReference type="Proteomes" id="UP001235874"/>
    </source>
</evidence>
<name>A0AAJ6L0J2_9ACTN</name>
<proteinExistence type="predicted"/>
<dbReference type="SUPFAM" id="SSF46955">
    <property type="entry name" value="Putative DNA-binding domain"/>
    <property type="match status" value="1"/>
</dbReference>
<protein>
    <submittedName>
        <fullName evidence="4">MerR family transcriptional regulator</fullName>
    </submittedName>
</protein>
<feature type="region of interest" description="Disordered" evidence="2">
    <location>
        <begin position="204"/>
        <end position="256"/>
    </location>
</feature>
<dbReference type="InterPro" id="IPR047057">
    <property type="entry name" value="MerR_fam"/>
</dbReference>
<dbReference type="GO" id="GO:0003677">
    <property type="term" value="F:DNA binding"/>
    <property type="evidence" value="ECO:0007669"/>
    <property type="project" value="UniProtKB-KW"/>
</dbReference>
<keyword evidence="5" id="KW-1185">Reference proteome</keyword>
<feature type="domain" description="HTH merR-type" evidence="3">
    <location>
        <begin position="1"/>
        <end position="70"/>
    </location>
</feature>
<evidence type="ECO:0000259" key="3">
    <source>
        <dbReference type="PROSITE" id="PS50937"/>
    </source>
</evidence>
<keyword evidence="1" id="KW-0238">DNA-binding</keyword>
<dbReference type="EMBL" id="CP130472">
    <property type="protein sequence ID" value="WLS43395.1"/>
    <property type="molecule type" value="Genomic_DNA"/>
</dbReference>
<dbReference type="RefSeq" id="WP_306270835.1">
    <property type="nucleotide sequence ID" value="NZ_CP130472.1"/>
</dbReference>